<name>A0AAN8KLB0_9TELE</name>
<proteinExistence type="predicted"/>
<organism evidence="2 3">
    <name type="scientific">Coregonus suidteri</name>
    <dbReference type="NCBI Taxonomy" id="861788"/>
    <lineage>
        <taxon>Eukaryota</taxon>
        <taxon>Metazoa</taxon>
        <taxon>Chordata</taxon>
        <taxon>Craniata</taxon>
        <taxon>Vertebrata</taxon>
        <taxon>Euteleostomi</taxon>
        <taxon>Actinopterygii</taxon>
        <taxon>Neopterygii</taxon>
        <taxon>Teleostei</taxon>
        <taxon>Protacanthopterygii</taxon>
        <taxon>Salmoniformes</taxon>
        <taxon>Salmonidae</taxon>
        <taxon>Coregoninae</taxon>
        <taxon>Coregonus</taxon>
    </lineage>
</organism>
<feature type="region of interest" description="Disordered" evidence="1">
    <location>
        <begin position="1"/>
        <end position="29"/>
    </location>
</feature>
<sequence>ERGKERSGGKRGKRGKERSGGKRGESTVVCWKIQGPPHLKCSRPWRPPVLNRRFPEGEFLYVKRQEPEAKLHPEAMSGGRRTAKERPPTIKPH</sequence>
<gene>
    <name evidence="2" type="ORF">J4Q44_G00374890</name>
</gene>
<protein>
    <submittedName>
        <fullName evidence="2">Uncharacterized protein</fullName>
    </submittedName>
</protein>
<dbReference type="Proteomes" id="UP001356427">
    <property type="component" value="Unassembled WGS sequence"/>
</dbReference>
<dbReference type="EMBL" id="JAGTTL010000039">
    <property type="protein sequence ID" value="KAK6291704.1"/>
    <property type="molecule type" value="Genomic_DNA"/>
</dbReference>
<feature type="compositionally biased region" description="Basic and acidic residues" evidence="1">
    <location>
        <begin position="82"/>
        <end position="93"/>
    </location>
</feature>
<feature type="region of interest" description="Disordered" evidence="1">
    <location>
        <begin position="65"/>
        <end position="93"/>
    </location>
</feature>
<accession>A0AAN8KLB0</accession>
<evidence type="ECO:0000313" key="3">
    <source>
        <dbReference type="Proteomes" id="UP001356427"/>
    </source>
</evidence>
<evidence type="ECO:0000313" key="2">
    <source>
        <dbReference type="EMBL" id="KAK6291704.1"/>
    </source>
</evidence>
<reference evidence="2 3" key="1">
    <citation type="submission" date="2021-04" db="EMBL/GenBank/DDBJ databases">
        <authorList>
            <person name="De Guttry C."/>
            <person name="Zahm M."/>
            <person name="Klopp C."/>
            <person name="Cabau C."/>
            <person name="Louis A."/>
            <person name="Berthelot C."/>
            <person name="Parey E."/>
            <person name="Roest Crollius H."/>
            <person name="Montfort J."/>
            <person name="Robinson-Rechavi M."/>
            <person name="Bucao C."/>
            <person name="Bouchez O."/>
            <person name="Gislard M."/>
            <person name="Lluch J."/>
            <person name="Milhes M."/>
            <person name="Lampietro C."/>
            <person name="Lopez Roques C."/>
            <person name="Donnadieu C."/>
            <person name="Braasch I."/>
            <person name="Desvignes T."/>
            <person name="Postlethwait J."/>
            <person name="Bobe J."/>
            <person name="Wedekind C."/>
            <person name="Guiguen Y."/>
        </authorList>
    </citation>
    <scope>NUCLEOTIDE SEQUENCE [LARGE SCALE GENOMIC DNA]</scope>
    <source>
        <strain evidence="2">Cs_M1</strain>
        <tissue evidence="2">Blood</tissue>
    </source>
</reference>
<keyword evidence="3" id="KW-1185">Reference proteome</keyword>
<dbReference type="AlphaFoldDB" id="A0AAN8KLB0"/>
<comment type="caution">
    <text evidence="2">The sequence shown here is derived from an EMBL/GenBank/DDBJ whole genome shotgun (WGS) entry which is preliminary data.</text>
</comment>
<feature type="non-terminal residue" evidence="2">
    <location>
        <position position="1"/>
    </location>
</feature>
<evidence type="ECO:0000256" key="1">
    <source>
        <dbReference type="SAM" id="MobiDB-lite"/>
    </source>
</evidence>